<dbReference type="AlphaFoldDB" id="A0A1E4TZH1"/>
<keyword evidence="1" id="KW-0472">Membrane</keyword>
<keyword evidence="1" id="KW-1133">Transmembrane helix</keyword>
<feature type="transmembrane region" description="Helical" evidence="1">
    <location>
        <begin position="12"/>
        <end position="36"/>
    </location>
</feature>
<sequence>MTSLDKTFLVPHSTICLRFFLLFACVSPILCLYYALHMPKGHTLCIVAISHLL</sequence>
<gene>
    <name evidence="2" type="ORF">PACTADRAFT_48890</name>
</gene>
<dbReference type="EMBL" id="KV454012">
    <property type="protein sequence ID" value="ODV97136.1"/>
    <property type="molecule type" value="Genomic_DNA"/>
</dbReference>
<organism evidence="2 3">
    <name type="scientific">Pachysolen tannophilus NRRL Y-2460</name>
    <dbReference type="NCBI Taxonomy" id="669874"/>
    <lineage>
        <taxon>Eukaryota</taxon>
        <taxon>Fungi</taxon>
        <taxon>Dikarya</taxon>
        <taxon>Ascomycota</taxon>
        <taxon>Saccharomycotina</taxon>
        <taxon>Pichiomycetes</taxon>
        <taxon>Pachysolenaceae</taxon>
        <taxon>Pachysolen</taxon>
    </lineage>
</organism>
<evidence type="ECO:0000313" key="2">
    <source>
        <dbReference type="EMBL" id="ODV97136.1"/>
    </source>
</evidence>
<name>A0A1E4TZH1_PACTA</name>
<protein>
    <submittedName>
        <fullName evidence="2">Uncharacterized protein</fullName>
    </submittedName>
</protein>
<dbReference type="Proteomes" id="UP000094236">
    <property type="component" value="Unassembled WGS sequence"/>
</dbReference>
<reference evidence="3" key="1">
    <citation type="submission" date="2016-05" db="EMBL/GenBank/DDBJ databases">
        <title>Comparative genomics of biotechnologically important yeasts.</title>
        <authorList>
            <consortium name="DOE Joint Genome Institute"/>
            <person name="Riley R."/>
            <person name="Haridas S."/>
            <person name="Wolfe K.H."/>
            <person name="Lopes M.R."/>
            <person name="Hittinger C.T."/>
            <person name="Goker M."/>
            <person name="Salamov A."/>
            <person name="Wisecaver J."/>
            <person name="Long T.M."/>
            <person name="Aerts A.L."/>
            <person name="Barry K."/>
            <person name="Choi C."/>
            <person name="Clum A."/>
            <person name="Coughlan A.Y."/>
            <person name="Deshpande S."/>
            <person name="Douglass A.P."/>
            <person name="Hanson S.J."/>
            <person name="Klenk H.-P."/>
            <person name="Labutti K."/>
            <person name="Lapidus A."/>
            <person name="Lindquist E."/>
            <person name="Lipzen A."/>
            <person name="Meier-Kolthoff J.P."/>
            <person name="Ohm R.A."/>
            <person name="Otillar R.P."/>
            <person name="Pangilinan J."/>
            <person name="Peng Y."/>
            <person name="Rokas A."/>
            <person name="Rosa C.A."/>
            <person name="Scheuner C."/>
            <person name="Sibirny A.A."/>
            <person name="Slot J.C."/>
            <person name="Stielow J.B."/>
            <person name="Sun H."/>
            <person name="Kurtzman C.P."/>
            <person name="Blackwell M."/>
            <person name="Grigoriev I.V."/>
            <person name="Jeffries T.W."/>
        </authorList>
    </citation>
    <scope>NUCLEOTIDE SEQUENCE [LARGE SCALE GENOMIC DNA]</scope>
    <source>
        <strain evidence="3">NRRL Y-2460</strain>
    </source>
</reference>
<accession>A0A1E4TZH1</accession>
<keyword evidence="3" id="KW-1185">Reference proteome</keyword>
<evidence type="ECO:0000313" key="3">
    <source>
        <dbReference type="Proteomes" id="UP000094236"/>
    </source>
</evidence>
<proteinExistence type="predicted"/>
<evidence type="ECO:0000256" key="1">
    <source>
        <dbReference type="SAM" id="Phobius"/>
    </source>
</evidence>
<keyword evidence="1" id="KW-0812">Transmembrane</keyword>